<dbReference type="InterPro" id="IPR030190">
    <property type="entry name" value="MacA_alpha-hairpin_sf"/>
</dbReference>
<accession>A0A0R3JW44</accession>
<feature type="coiled-coil region" evidence="3">
    <location>
        <begin position="82"/>
        <end position="142"/>
    </location>
</feature>
<reference evidence="7 8" key="1">
    <citation type="submission" date="2015-09" db="EMBL/GenBank/DDBJ databases">
        <title>Draft genome sequence of a Caloramator mitchellensis, a moderate thermophile from the Great Artesian Basin of Australia.</title>
        <authorList>
            <person name="Patel B.K."/>
        </authorList>
    </citation>
    <scope>NUCLEOTIDE SEQUENCE [LARGE SCALE GENOMIC DNA]</scope>
    <source>
        <strain evidence="7 8">VF08</strain>
    </source>
</reference>
<comment type="caution">
    <text evidence="7">The sequence shown here is derived from an EMBL/GenBank/DDBJ whole genome shotgun (WGS) entry which is preliminary data.</text>
</comment>
<evidence type="ECO:0000313" key="7">
    <source>
        <dbReference type="EMBL" id="KRQ86541.1"/>
    </source>
</evidence>
<dbReference type="Gene3D" id="2.40.30.170">
    <property type="match status" value="1"/>
</dbReference>
<dbReference type="Gene3D" id="2.40.50.100">
    <property type="match status" value="2"/>
</dbReference>
<dbReference type="OrthoDB" id="9778236at2"/>
<comment type="subcellular location">
    <subcellularLocation>
        <location evidence="1">Cell envelope</location>
    </subcellularLocation>
</comment>
<feature type="domain" description="YknX-like beta-barrel" evidence="6">
    <location>
        <begin position="289"/>
        <end position="361"/>
    </location>
</feature>
<organism evidence="7 8">
    <name type="scientific">Caloramator mitchellensis</name>
    <dbReference type="NCBI Taxonomy" id="908809"/>
    <lineage>
        <taxon>Bacteria</taxon>
        <taxon>Bacillati</taxon>
        <taxon>Bacillota</taxon>
        <taxon>Clostridia</taxon>
        <taxon>Eubacteriales</taxon>
        <taxon>Clostridiaceae</taxon>
        <taxon>Caloramator</taxon>
    </lineage>
</organism>
<keyword evidence="4" id="KW-0812">Transmembrane</keyword>
<dbReference type="Pfam" id="PF25990">
    <property type="entry name" value="Beta-barrel_YknX"/>
    <property type="match status" value="1"/>
</dbReference>
<gene>
    <name evidence="7" type="primary">aaeA</name>
    <name evidence="7" type="ORF">ABG79_01750</name>
</gene>
<evidence type="ECO:0000259" key="5">
    <source>
        <dbReference type="Pfam" id="PF25917"/>
    </source>
</evidence>
<dbReference type="PANTHER" id="PTHR32347:SF23">
    <property type="entry name" value="BLL5650 PROTEIN"/>
    <property type="match status" value="1"/>
</dbReference>
<dbReference type="InterPro" id="IPR050465">
    <property type="entry name" value="UPF0194_transport"/>
</dbReference>
<dbReference type="STRING" id="908809.ABG79_01750"/>
<dbReference type="RefSeq" id="WP_057979075.1">
    <property type="nucleotide sequence ID" value="NZ_LKHP01000009.1"/>
</dbReference>
<dbReference type="GO" id="GO:0030313">
    <property type="term" value="C:cell envelope"/>
    <property type="evidence" value="ECO:0007669"/>
    <property type="project" value="UniProtKB-SubCell"/>
</dbReference>
<feature type="domain" description="Multidrug resistance protein MdtA-like barrel-sandwich hybrid" evidence="5">
    <location>
        <begin position="42"/>
        <end position="276"/>
    </location>
</feature>
<dbReference type="Gene3D" id="6.10.140.1990">
    <property type="match status" value="1"/>
</dbReference>
<dbReference type="AlphaFoldDB" id="A0A0R3JW44"/>
<dbReference type="GO" id="GO:0019898">
    <property type="term" value="C:extrinsic component of membrane"/>
    <property type="evidence" value="ECO:0007669"/>
    <property type="project" value="InterPro"/>
</dbReference>
<evidence type="ECO:0000313" key="8">
    <source>
        <dbReference type="Proteomes" id="UP000052015"/>
    </source>
</evidence>
<dbReference type="GO" id="GO:1990961">
    <property type="term" value="P:xenobiotic detoxification by transmembrane export across the plasma membrane"/>
    <property type="evidence" value="ECO:0007669"/>
    <property type="project" value="InterPro"/>
</dbReference>
<name>A0A0R3JW44_CALMK</name>
<keyword evidence="2 3" id="KW-0175">Coiled coil</keyword>
<dbReference type="SUPFAM" id="SSF111369">
    <property type="entry name" value="HlyD-like secretion proteins"/>
    <property type="match status" value="2"/>
</dbReference>
<evidence type="ECO:0000259" key="6">
    <source>
        <dbReference type="Pfam" id="PF25990"/>
    </source>
</evidence>
<dbReference type="InterPro" id="IPR058625">
    <property type="entry name" value="MdtA-like_BSH"/>
</dbReference>
<dbReference type="InterPro" id="IPR058636">
    <property type="entry name" value="Beta-barrel_YknX"/>
</dbReference>
<dbReference type="Pfam" id="PF25917">
    <property type="entry name" value="BSH_RND"/>
    <property type="match status" value="1"/>
</dbReference>
<keyword evidence="8" id="KW-1185">Reference proteome</keyword>
<dbReference type="PATRIC" id="fig|908809.3.peg.1749"/>
<dbReference type="PANTHER" id="PTHR32347">
    <property type="entry name" value="EFFLUX SYSTEM COMPONENT YKNX-RELATED"/>
    <property type="match status" value="1"/>
</dbReference>
<feature type="transmembrane region" description="Helical" evidence="4">
    <location>
        <begin position="6"/>
        <end position="24"/>
    </location>
</feature>
<keyword evidence="4" id="KW-1133">Transmembrane helix</keyword>
<evidence type="ECO:0000256" key="1">
    <source>
        <dbReference type="ARBA" id="ARBA00004196"/>
    </source>
</evidence>
<dbReference type="Proteomes" id="UP000052015">
    <property type="component" value="Unassembled WGS sequence"/>
</dbReference>
<sequence length="366" mass="40834">MDKKKFIPIVLVVAVLSYLGYIKIMAKEANGNVYYGTVEAETINVSAETMGKISEINVQEGQTVKLGDLIASLAGDESRIKLDIANINKENAKNELSKLEEGNRVEEINAQRAIVNQAQSQVNQGEALLKQAKNNLDSAKINLDYRKKIYEDYKNLYDNNSISKYEFEAAKNQYDLANVNYKNALEQVNLVKSQLEASKFQLKAAEERLNLLVNGATDKTKQSAKLNLQSAEKSSELSKINYDKNNITAPVDGIVETINFNKGEFVNVGSPVATILDINNVYVNIYVPEKALPEIKLGQDVTLKSDFIKDKTIKGKVVYISPEAEFTPMNIVTKEDRTKLVFKVKVKVVDNLDLVRPGMLMDVVLD</sequence>
<feature type="coiled-coil region" evidence="3">
    <location>
        <begin position="167"/>
        <end position="208"/>
    </location>
</feature>
<evidence type="ECO:0000256" key="4">
    <source>
        <dbReference type="SAM" id="Phobius"/>
    </source>
</evidence>
<dbReference type="GO" id="GO:1990195">
    <property type="term" value="C:macrolide transmembrane transporter complex"/>
    <property type="evidence" value="ECO:0007669"/>
    <property type="project" value="InterPro"/>
</dbReference>
<dbReference type="EMBL" id="LKHP01000009">
    <property type="protein sequence ID" value="KRQ86541.1"/>
    <property type="molecule type" value="Genomic_DNA"/>
</dbReference>
<keyword evidence="4" id="KW-0472">Membrane</keyword>
<proteinExistence type="predicted"/>
<protein>
    <submittedName>
        <fullName evidence="7">p-hydroxybenzoic acid efflux pump subunit AaeA</fullName>
    </submittedName>
</protein>
<evidence type="ECO:0000256" key="3">
    <source>
        <dbReference type="SAM" id="Coils"/>
    </source>
</evidence>
<evidence type="ECO:0000256" key="2">
    <source>
        <dbReference type="ARBA" id="ARBA00023054"/>
    </source>
</evidence>